<dbReference type="RefSeq" id="WP_103465930.1">
    <property type="nucleotide sequence ID" value="NZ_PPXC01000008.1"/>
</dbReference>
<evidence type="ECO:0000313" key="2">
    <source>
        <dbReference type="EMBL" id="POH73186.1"/>
    </source>
</evidence>
<sequence>MNKRIISLAVLAIGTAAVIGASAIPGPGITASPTPIGGITNSTEALLNSGTIARSGYSQATHECLVAAGFDYTPLPETTGVDLNGAMGISRLDLVTAQNSGYSSVQPKGPHEAALGTAEADLFANPGFLEALNGTEATGEPVKVGTMGTFLGGCKLEAAKTIYGNTENYGLATAAAMNILTPASHAASDDPGVADAVKAWKDCMAETPFSAFEGPWQAVDAGTAAGGQKEREIAVTDAICRDQTGLHATLDTILDKYVTTLVQQQDSQFQRIADILKAAAANSAKLTASKTS</sequence>
<evidence type="ECO:0000313" key="3">
    <source>
        <dbReference type="Proteomes" id="UP000237061"/>
    </source>
</evidence>
<comment type="caution">
    <text evidence="2">The sequence shown here is derived from an EMBL/GenBank/DDBJ whole genome shotgun (WGS) entry which is preliminary data.</text>
</comment>
<dbReference type="AlphaFoldDB" id="A0A2S3ZVB4"/>
<feature type="signal peptide" evidence="1">
    <location>
        <begin position="1"/>
        <end position="23"/>
    </location>
</feature>
<keyword evidence="1" id="KW-0732">Signal</keyword>
<evidence type="ECO:0000256" key="1">
    <source>
        <dbReference type="SAM" id="SignalP"/>
    </source>
</evidence>
<accession>A0A2S3ZVB4</accession>
<dbReference type="EMBL" id="PPXC01000008">
    <property type="protein sequence ID" value="POH73186.1"/>
    <property type="molecule type" value="Genomic_DNA"/>
</dbReference>
<proteinExistence type="predicted"/>
<name>A0A2S3ZVB4_ARTGL</name>
<organism evidence="2 3">
    <name type="scientific">Arthrobacter glacialis</name>
    <dbReference type="NCBI Taxonomy" id="1664"/>
    <lineage>
        <taxon>Bacteria</taxon>
        <taxon>Bacillati</taxon>
        <taxon>Actinomycetota</taxon>
        <taxon>Actinomycetes</taxon>
        <taxon>Micrococcales</taxon>
        <taxon>Micrococcaceae</taxon>
        <taxon>Arthrobacter</taxon>
    </lineage>
</organism>
<dbReference type="Proteomes" id="UP000237061">
    <property type="component" value="Unassembled WGS sequence"/>
</dbReference>
<feature type="chain" id="PRO_5015404741" evidence="1">
    <location>
        <begin position="24"/>
        <end position="292"/>
    </location>
</feature>
<gene>
    <name evidence="2" type="ORF">CVS27_11735</name>
</gene>
<protein>
    <submittedName>
        <fullName evidence="2">Uncharacterized protein</fullName>
    </submittedName>
</protein>
<reference evidence="2 3" key="1">
    <citation type="submission" date="2018-01" db="EMBL/GenBank/DDBJ databases">
        <title>Arthrobacter sp. nov., from glaciers in China.</title>
        <authorList>
            <person name="Liu Q."/>
            <person name="Xin Y.-H."/>
        </authorList>
    </citation>
    <scope>NUCLEOTIDE SEQUENCE [LARGE SCALE GENOMIC DNA]</scope>
    <source>
        <strain evidence="2 3">HLT2-12-2</strain>
    </source>
</reference>
<keyword evidence="3" id="KW-1185">Reference proteome</keyword>